<evidence type="ECO:0000313" key="2">
    <source>
        <dbReference type="EMBL" id="GLA56147.1"/>
    </source>
</evidence>
<accession>A0A9W6AGD0</accession>
<name>A0A9W6AGD0_ASPNG</name>
<feature type="region of interest" description="Disordered" evidence="1">
    <location>
        <begin position="77"/>
        <end position="109"/>
    </location>
</feature>
<organism evidence="2 3">
    <name type="scientific">Aspergillus niger</name>
    <dbReference type="NCBI Taxonomy" id="5061"/>
    <lineage>
        <taxon>Eukaryota</taxon>
        <taxon>Fungi</taxon>
        <taxon>Dikarya</taxon>
        <taxon>Ascomycota</taxon>
        <taxon>Pezizomycotina</taxon>
        <taxon>Eurotiomycetes</taxon>
        <taxon>Eurotiomycetidae</taxon>
        <taxon>Eurotiales</taxon>
        <taxon>Aspergillaceae</taxon>
        <taxon>Aspergillus</taxon>
        <taxon>Aspergillus subgen. Circumdati</taxon>
    </lineage>
</organism>
<dbReference type="EMBL" id="BRPB01000265">
    <property type="protein sequence ID" value="GLA56147.1"/>
    <property type="molecule type" value="Genomic_DNA"/>
</dbReference>
<sequence>MHGERDRPKAGTVVCAVQRTTHGMAQCLPVEEEGNGQDRTGPTESPFLLLRNGRLRKVGSWSPHRNPDACPATFIEPGGNTTQHQHASELTDERDLSLTAPKSEGDDESTIDLSLATPRLQDSLIRCLPRDNLDHDSDRIPLETVLAIPTRERTFPEKWNWEFTDQERLHRVRVQTCQT</sequence>
<gene>
    <name evidence="2" type="ORF">AnigIFM63604_004787</name>
</gene>
<evidence type="ECO:0000256" key="1">
    <source>
        <dbReference type="SAM" id="MobiDB-lite"/>
    </source>
</evidence>
<evidence type="ECO:0000313" key="3">
    <source>
        <dbReference type="Proteomes" id="UP001144191"/>
    </source>
</evidence>
<dbReference type="AlphaFoldDB" id="A0A9W6AGD0"/>
<proteinExistence type="predicted"/>
<protein>
    <submittedName>
        <fullName evidence="2">Uncharacterized protein</fullName>
    </submittedName>
</protein>
<comment type="caution">
    <text evidence="2">The sequence shown here is derived from an EMBL/GenBank/DDBJ whole genome shotgun (WGS) entry which is preliminary data.</text>
</comment>
<reference evidence="2" key="1">
    <citation type="submission" date="2022-07" db="EMBL/GenBank/DDBJ databases">
        <title>Taxonomy of Aspergillus series Nigri: significant species reduction supported by multi-species coalescent approaches.</title>
        <authorList>
            <person name="Bian C."/>
            <person name="Kusuya Y."/>
            <person name="Sklenar F."/>
            <person name="D'hooge E."/>
            <person name="Yaguchi T."/>
            <person name="Takahashi H."/>
            <person name="Hubka V."/>
        </authorList>
    </citation>
    <scope>NUCLEOTIDE SEQUENCE</scope>
    <source>
        <strain evidence="2">IFM 63604</strain>
    </source>
</reference>
<feature type="compositionally biased region" description="Basic and acidic residues" evidence="1">
    <location>
        <begin position="86"/>
        <end position="96"/>
    </location>
</feature>
<dbReference type="Proteomes" id="UP001144191">
    <property type="component" value="Unassembled WGS sequence"/>
</dbReference>